<feature type="transmembrane region" description="Helical" evidence="11">
    <location>
        <begin position="1501"/>
        <end position="1520"/>
    </location>
</feature>
<dbReference type="Pfam" id="PF08016">
    <property type="entry name" value="PKD_channel"/>
    <property type="match status" value="1"/>
</dbReference>
<dbReference type="GO" id="GO:0016020">
    <property type="term" value="C:membrane"/>
    <property type="evidence" value="ECO:0007669"/>
    <property type="project" value="UniProtKB-SubCell"/>
</dbReference>
<dbReference type="InterPro" id="IPR046791">
    <property type="entry name" value="Polycystin_dom"/>
</dbReference>
<feature type="transmembrane region" description="Helical" evidence="11">
    <location>
        <begin position="643"/>
        <end position="662"/>
    </location>
</feature>
<feature type="transmembrane region" description="Helical" evidence="11">
    <location>
        <begin position="1550"/>
        <end position="1570"/>
    </location>
</feature>
<evidence type="ECO:0000256" key="8">
    <source>
        <dbReference type="PIRSR" id="PIRSR603915-2"/>
    </source>
</evidence>
<dbReference type="InterPro" id="IPR003915">
    <property type="entry name" value="PKD_2"/>
</dbReference>
<keyword evidence="4" id="KW-0732">Signal</keyword>
<dbReference type="PANTHER" id="PTHR10877:SF194">
    <property type="entry name" value="LOCATION OF VULVA DEFECTIVE 1"/>
    <property type="match status" value="1"/>
</dbReference>
<proteinExistence type="inferred from homology"/>
<protein>
    <submittedName>
        <fullName evidence="14">Polycystic kidney disease protein 1-like 2</fullName>
    </submittedName>
</protein>
<dbReference type="PANTHER" id="PTHR10877">
    <property type="entry name" value="POLYCYSTIN FAMILY MEMBER"/>
    <property type="match status" value="1"/>
</dbReference>
<comment type="subcellular location">
    <subcellularLocation>
        <location evidence="1">Membrane</location>
        <topology evidence="1">Multi-pass membrane protein</topology>
    </subcellularLocation>
</comment>
<dbReference type="KEGG" id="bbel:109464150"/>
<dbReference type="PROSITE" id="PS50095">
    <property type="entry name" value="PLAT"/>
    <property type="match status" value="1"/>
</dbReference>
<evidence type="ECO:0000256" key="6">
    <source>
        <dbReference type="ARBA" id="ARBA00023136"/>
    </source>
</evidence>
<comment type="similarity">
    <text evidence="2">Belongs to the polycystin family.</text>
</comment>
<evidence type="ECO:0000256" key="10">
    <source>
        <dbReference type="SAM" id="MobiDB-lite"/>
    </source>
</evidence>
<dbReference type="InterPro" id="IPR013122">
    <property type="entry name" value="PKD1_2_channel"/>
</dbReference>
<dbReference type="InterPro" id="IPR008979">
    <property type="entry name" value="Galactose-bd-like_sf"/>
</dbReference>
<feature type="disulfide bond" evidence="8">
    <location>
        <begin position="1289"/>
        <end position="1302"/>
    </location>
</feature>
<evidence type="ECO:0000259" key="12">
    <source>
        <dbReference type="PROSITE" id="PS50095"/>
    </source>
</evidence>
<evidence type="ECO:0000256" key="5">
    <source>
        <dbReference type="ARBA" id="ARBA00022989"/>
    </source>
</evidence>
<evidence type="ECO:0000256" key="2">
    <source>
        <dbReference type="ARBA" id="ARBA00007200"/>
    </source>
</evidence>
<dbReference type="Gene3D" id="1.10.287.70">
    <property type="match status" value="1"/>
</dbReference>
<feature type="region of interest" description="Disordered" evidence="10">
    <location>
        <begin position="982"/>
        <end position="1016"/>
    </location>
</feature>
<dbReference type="InterPro" id="IPR051223">
    <property type="entry name" value="Polycystin"/>
</dbReference>
<dbReference type="OrthoDB" id="5322100at2759"/>
<dbReference type="Gene3D" id="2.60.60.20">
    <property type="entry name" value="PLAT/LH2 domain"/>
    <property type="match status" value="1"/>
</dbReference>
<evidence type="ECO:0000256" key="1">
    <source>
        <dbReference type="ARBA" id="ARBA00004141"/>
    </source>
</evidence>
<keyword evidence="3 11" id="KW-0812">Transmembrane</keyword>
<sequence>MVFGTELNPCRPPPDVKVCGCSEGVSSTNPGDTCTACACAPDNTTWDCFVFRHVWLDIDPEWAVEESGGTFCDIECLTTVDKAENAFDGAPGTFWEPLYEPTWYRHWVILDLQQVWRIYLIGIANYGDIVHDVMSFLLESSPSAAYVWEFADSSDEVQAGLTSLQTFDVYAQAQFLKITVDTHSGEGPRIREISLYGTDKPPLAKPCIVVHTGCVLNETAEQKAPPGDQQCYVIAGIHERIRDMSNAFPVHRTGNVSFHGDLSIECLEDYEISLYWTLRGVGPVTSGPPLDDILPEGIPDNNLHFTLSPRTLPLGFYMVQDVGFYTIRLTDTVGSWEKFSDWRFEVLPSPSPGSADNSTAEGDLQDLSGLCTLLPATGTALIDKFCVTCQEFVDLLGPLETQVTFELEPLAEIAKVTFPGDGPPTVNEIILNSFTGWVRYTNLFDLSSGIVILHVRIGSPDGRFIEFDLEPAQFLESNFNPFEYSNNSRIIRADVTGLHVKCGNVTIPVSGLSQPNDILTSRKNGSLEDSMYVFKTSEPLGSVTLFQFLVKKNQSALSFSFDFNSTLFPHGITLFLRKEAPPTPEDYNWTTTLPVPDEQVGMMSNASHIHCRCDHLTKFSGFVAPNPLNIAAALSANVLENPAGLILVLTVLGMYFMGVLWARKQDRRDLAKVGVGILPGHRLNPRKDCQYVITLYTGFKGNAGTTAEVTIVLYSQDRESPPFILSDSSRITFEKGSVDSFLVSTSEPLGDLTYLRVWHNNAGYSPAWFLSQIVVTNRENNKSQFFLCNRWFATDKDDGKVYRLLPESGPDEMKEFRNVFLAKSSRDMNDGHLWFSVAGRPARSPFTRVQRLSCCLTLLYSTMVTNIMFFGRGDDFDPPEPLRFAGMEINPPMSLPQIMIGLQSAAIILPVNLLIVFLFRNSDSKPTKRRKKKSENNAPFHNLAKYLPDKKESYKPRTIVLYHSGVDTPSFWHREETDSKLKRHFDSGSPSYVQPTGLSIDNTTTESNTDDDAGDFEEKGKSSIPWWAVYFGWLLVWSASFVAAFFTVLYSLSFGRAKAEAWLFTFLTSFLTDLFLVQPFKLLLVAMLFALLVKKPVEEDDPQPAPLQHDEEYLQDNRRMVETRQWSTATGWMRYMWAEKAETRHYKGGKASGSVHSNSPPEESALAEQRTESKQKRRRRKQIVEVLMFGLFVTVIMLTSYGERSPLAFYVTKDVQGLILDSGDISFSEIQDIPSFWTWVITGLIPATHVSRWYNSWSVTETMVLDDMLTHPLGPVQLRQVRLKPGKHCEPPGRMTTVIPRCVPVYSLNLADTQNYTERWNSTANTTGDAFCIPTTVFLNTTESPEVYDCLSAEDGGQDPWRYTFAAVTDAFPYFGEHGTYLAGGYVTSLGRTEQTSLARAAYLQRQDWLDDKTRAVFIELTLYNPHVNLFSVVSMAVEFTNLGATYKGSEVVTLRLIQRDAILLLALRGLFALFVLVYALKEGKALFSRPLEYLSEFWSWVELLVIAVGFSALGVYFYTQSIIDEVAVQRAAGNSSFEGYKNAVSWYQVYTYLLGLLICCSTFKFVRILRFNSHVYALSMTLRRSLKPVTQFMFTAGIVIMAFTQTASLIFGVKLMEYKNIASSLQSLLLMMLGSFDFETLSYGHFILGPLMFFMYQCMMQFFLLSMFMAIIMDVYADQNQTTNTDELNFNDVIKESATKTFRKVRGVSQRTSRGRKSETRKYEGNMLSQIDRVVVELDTYGKPFKQSAKVQKDAKIPAWSDQIFL</sequence>
<dbReference type="SUPFAM" id="SSF49785">
    <property type="entry name" value="Galactose-binding domain-like"/>
    <property type="match status" value="1"/>
</dbReference>
<feature type="transmembrane region" description="Helical" evidence="11">
    <location>
        <begin position="898"/>
        <end position="919"/>
    </location>
</feature>
<dbReference type="InterPro" id="IPR001024">
    <property type="entry name" value="PLAT/LH2_dom"/>
</dbReference>
<organism evidence="13 14">
    <name type="scientific">Branchiostoma belcheri</name>
    <name type="common">Amphioxus</name>
    <dbReference type="NCBI Taxonomy" id="7741"/>
    <lineage>
        <taxon>Eukaryota</taxon>
        <taxon>Metazoa</taxon>
        <taxon>Chordata</taxon>
        <taxon>Cephalochordata</taxon>
        <taxon>Leptocardii</taxon>
        <taxon>Amphioxiformes</taxon>
        <taxon>Branchiostomatidae</taxon>
        <taxon>Branchiostoma</taxon>
    </lineage>
</organism>
<keyword evidence="5 11" id="KW-1133">Transmembrane helix</keyword>
<dbReference type="InterPro" id="IPR036392">
    <property type="entry name" value="PLAT/LH2_dom_sf"/>
</dbReference>
<dbReference type="GO" id="GO:0005262">
    <property type="term" value="F:calcium channel activity"/>
    <property type="evidence" value="ECO:0007669"/>
    <property type="project" value="TreeGrafter"/>
</dbReference>
<keyword evidence="6 11" id="KW-0472">Membrane</keyword>
<dbReference type="SUPFAM" id="SSF49723">
    <property type="entry name" value="Lipase/lipooxygenase domain (PLAT/LH2 domain)"/>
    <property type="match status" value="1"/>
</dbReference>
<dbReference type="GO" id="GO:0005509">
    <property type="term" value="F:calcium ion binding"/>
    <property type="evidence" value="ECO:0007669"/>
    <property type="project" value="InterPro"/>
</dbReference>
<dbReference type="Pfam" id="PF01477">
    <property type="entry name" value="PLAT"/>
    <property type="match status" value="1"/>
</dbReference>
<evidence type="ECO:0000313" key="13">
    <source>
        <dbReference type="Proteomes" id="UP000515135"/>
    </source>
</evidence>
<dbReference type="FunFam" id="2.60.60.20:FF:000019">
    <property type="entry name" value="Uncharacterized protein"/>
    <property type="match status" value="1"/>
</dbReference>
<keyword evidence="13" id="KW-1185">Reference proteome</keyword>
<dbReference type="RefSeq" id="XP_019616647.1">
    <property type="nucleotide sequence ID" value="XM_019761088.1"/>
</dbReference>
<dbReference type="Gene3D" id="2.60.120.260">
    <property type="entry name" value="Galactose-binding domain-like"/>
    <property type="match status" value="1"/>
</dbReference>
<evidence type="ECO:0000313" key="14">
    <source>
        <dbReference type="RefSeq" id="XP_019616647.1"/>
    </source>
</evidence>
<dbReference type="SMART" id="SM00308">
    <property type="entry name" value="LH2"/>
    <property type="match status" value="1"/>
</dbReference>
<feature type="transmembrane region" description="Helical" evidence="11">
    <location>
        <begin position="1027"/>
        <end position="1050"/>
    </location>
</feature>
<dbReference type="GO" id="GO:0050982">
    <property type="term" value="P:detection of mechanical stimulus"/>
    <property type="evidence" value="ECO:0007669"/>
    <property type="project" value="TreeGrafter"/>
</dbReference>
<feature type="transmembrane region" description="Helical" evidence="11">
    <location>
        <begin position="1236"/>
        <end position="1254"/>
    </location>
</feature>
<reference evidence="14" key="1">
    <citation type="submission" date="2025-08" db="UniProtKB">
        <authorList>
            <consortium name="RefSeq"/>
        </authorList>
    </citation>
    <scope>IDENTIFICATION</scope>
    <source>
        <tissue evidence="14">Gonad</tissue>
    </source>
</reference>
<gene>
    <name evidence="14" type="primary">LOC109464150</name>
</gene>
<feature type="transmembrane region" description="Helical" evidence="11">
    <location>
        <begin position="852"/>
        <end position="871"/>
    </location>
</feature>
<feature type="transmembrane region" description="Helical" evidence="11">
    <location>
        <begin position="1462"/>
        <end position="1481"/>
    </location>
</feature>
<feature type="compositionally biased region" description="Polar residues" evidence="10">
    <location>
        <begin position="988"/>
        <end position="1000"/>
    </location>
</feature>
<evidence type="ECO:0000256" key="4">
    <source>
        <dbReference type="ARBA" id="ARBA00022729"/>
    </source>
</evidence>
<dbReference type="GeneID" id="109464150"/>
<comment type="caution">
    <text evidence="9">Lacks conserved residue(s) required for the propagation of feature annotation.</text>
</comment>
<name>A0A6P4YD22_BRABE</name>
<feature type="region of interest" description="Disordered" evidence="10">
    <location>
        <begin position="1148"/>
        <end position="1176"/>
    </location>
</feature>
<feature type="transmembrane region" description="Helical" evidence="11">
    <location>
        <begin position="1062"/>
        <end position="1093"/>
    </location>
</feature>
<evidence type="ECO:0000256" key="3">
    <source>
        <dbReference type="ARBA" id="ARBA00022692"/>
    </source>
</evidence>
<accession>A0A6P4YD22</accession>
<evidence type="ECO:0000256" key="11">
    <source>
        <dbReference type="SAM" id="Phobius"/>
    </source>
</evidence>
<feature type="transmembrane region" description="Helical" evidence="11">
    <location>
        <begin position="1183"/>
        <end position="1202"/>
    </location>
</feature>
<dbReference type="FunFam" id="1.10.287.70:FF:000333">
    <property type="entry name" value="Uncharacterized protein"/>
    <property type="match status" value="1"/>
</dbReference>
<keyword evidence="7" id="KW-0325">Glycoprotein</keyword>
<dbReference type="Pfam" id="PF20519">
    <property type="entry name" value="Polycystin_dom"/>
    <property type="match status" value="1"/>
</dbReference>
<dbReference type="Proteomes" id="UP000515135">
    <property type="component" value="Unplaced"/>
</dbReference>
<evidence type="ECO:0000256" key="9">
    <source>
        <dbReference type="PROSITE-ProRule" id="PRU00152"/>
    </source>
</evidence>
<feature type="transmembrane region" description="Helical" evidence="11">
    <location>
        <begin position="1590"/>
        <end position="1617"/>
    </location>
</feature>
<evidence type="ECO:0000256" key="7">
    <source>
        <dbReference type="ARBA" id="ARBA00023180"/>
    </source>
</evidence>
<dbReference type="PRINTS" id="PR01433">
    <property type="entry name" value="POLYCYSTIN2"/>
</dbReference>
<feature type="domain" description="PLAT" evidence="12">
    <location>
        <begin position="689"/>
        <end position="806"/>
    </location>
</feature>